<proteinExistence type="predicted"/>
<comment type="caution">
    <text evidence="2">The sequence shown here is derived from an EMBL/GenBank/DDBJ whole genome shotgun (WGS) entry which is preliminary data.</text>
</comment>
<dbReference type="OrthoDB" id="6120615at2"/>
<reference evidence="2 3" key="1">
    <citation type="submission" date="2018-02" db="EMBL/GenBank/DDBJ databases">
        <title>novel marine gammaproteobacteria from coastal saline agro ecosystem.</title>
        <authorList>
            <person name="Krishnan R."/>
            <person name="Ramesh Kumar N."/>
        </authorList>
    </citation>
    <scope>NUCLEOTIDE SEQUENCE [LARGE SCALE GENOMIC DNA]</scope>
    <source>
        <strain evidence="2 3">228</strain>
    </source>
</reference>
<keyword evidence="1" id="KW-1133">Transmembrane helix</keyword>
<evidence type="ECO:0000256" key="1">
    <source>
        <dbReference type="SAM" id="Phobius"/>
    </source>
</evidence>
<feature type="transmembrane region" description="Helical" evidence="1">
    <location>
        <begin position="58"/>
        <end position="82"/>
    </location>
</feature>
<evidence type="ECO:0000313" key="2">
    <source>
        <dbReference type="EMBL" id="PPC76225.1"/>
    </source>
</evidence>
<dbReference type="Proteomes" id="UP000238196">
    <property type="component" value="Unassembled WGS sequence"/>
</dbReference>
<dbReference type="EMBL" id="PRLP01000055">
    <property type="protein sequence ID" value="PPC76225.1"/>
    <property type="molecule type" value="Genomic_DNA"/>
</dbReference>
<evidence type="ECO:0000313" key="3">
    <source>
        <dbReference type="Proteomes" id="UP000238196"/>
    </source>
</evidence>
<keyword evidence="1" id="KW-0812">Transmembrane</keyword>
<organism evidence="2 3">
    <name type="scientific">Proteobacteria bacterium 228</name>
    <dbReference type="NCBI Taxonomy" id="2083153"/>
    <lineage>
        <taxon>Bacteria</taxon>
        <taxon>Pseudomonadati</taxon>
        <taxon>Pseudomonadota</taxon>
    </lineage>
</organism>
<keyword evidence="1" id="KW-0472">Membrane</keyword>
<protein>
    <submittedName>
        <fullName evidence="2">Uncharacterized protein</fullName>
    </submittedName>
</protein>
<name>A0A2S5KNL5_9PROT</name>
<sequence length="86" mass="9826">MLRWGLVLLIAPLLLLMGVYWHEFGSVNECILQGGQYDYRLHECTFAVTMPFVPFAERYPLLVNLSMLAALTGFGLCLVGLYSRRR</sequence>
<dbReference type="AlphaFoldDB" id="A0A2S5KNL5"/>
<accession>A0A2S5KNL5</accession>
<gene>
    <name evidence="2" type="ORF">C4K68_16440</name>
</gene>